<dbReference type="EMBL" id="BAABUJ010000060">
    <property type="protein sequence ID" value="GAA5806242.1"/>
    <property type="molecule type" value="Genomic_DNA"/>
</dbReference>
<dbReference type="Proteomes" id="UP001476247">
    <property type="component" value="Unassembled WGS sequence"/>
</dbReference>
<gene>
    <name evidence="3" type="ORF">HPULCUR_011773</name>
</gene>
<evidence type="ECO:0000256" key="1">
    <source>
        <dbReference type="SAM" id="Coils"/>
    </source>
</evidence>
<feature type="region of interest" description="Disordered" evidence="2">
    <location>
        <begin position="198"/>
        <end position="220"/>
    </location>
</feature>
<evidence type="ECO:0000256" key="2">
    <source>
        <dbReference type="SAM" id="MobiDB-lite"/>
    </source>
</evidence>
<dbReference type="PANTHER" id="PTHR40130">
    <property type="entry name" value="EXPRESSED PROTEIN"/>
    <property type="match status" value="1"/>
</dbReference>
<evidence type="ECO:0000313" key="3">
    <source>
        <dbReference type="EMBL" id="GAA5806242.1"/>
    </source>
</evidence>
<dbReference type="Gene3D" id="1.20.58.80">
    <property type="entry name" value="Phosphotransferase system, lactose/cellobiose-type IIA subunit"/>
    <property type="match status" value="1"/>
</dbReference>
<keyword evidence="1" id="KW-0175">Coiled coil</keyword>
<reference evidence="3 4" key="1">
    <citation type="submission" date="2024-04" db="EMBL/GenBank/DDBJ databases">
        <title>genome sequences of Mucor flavus KT1a and Helicostylum pulchrum KT1b strains isolation_sourced from the surface of a dry-aged beef.</title>
        <authorList>
            <person name="Toyotome T."/>
            <person name="Hosono M."/>
            <person name="Torimaru M."/>
            <person name="Fukuda K."/>
            <person name="Mikami N."/>
        </authorList>
    </citation>
    <scope>NUCLEOTIDE SEQUENCE [LARGE SCALE GENOMIC DNA]</scope>
    <source>
        <strain evidence="3 4">KT1b</strain>
    </source>
</reference>
<proteinExistence type="predicted"/>
<name>A0ABP9YI06_9FUNG</name>
<feature type="coiled-coil region" evidence="1">
    <location>
        <begin position="243"/>
        <end position="282"/>
    </location>
</feature>
<evidence type="ECO:0000313" key="4">
    <source>
        <dbReference type="Proteomes" id="UP001476247"/>
    </source>
</evidence>
<comment type="caution">
    <text evidence="3">The sequence shown here is derived from an EMBL/GenBank/DDBJ whole genome shotgun (WGS) entry which is preliminary data.</text>
</comment>
<protein>
    <submittedName>
        <fullName evidence="3">Uncharacterized protein</fullName>
    </submittedName>
</protein>
<dbReference type="SUPFAM" id="SSF140361">
    <property type="entry name" value="MIT domain-like"/>
    <property type="match status" value="1"/>
</dbReference>
<keyword evidence="4" id="KW-1185">Reference proteome</keyword>
<accession>A0ABP9YI06</accession>
<organism evidence="3 4">
    <name type="scientific">Helicostylum pulchrum</name>
    <dbReference type="NCBI Taxonomy" id="562976"/>
    <lineage>
        <taxon>Eukaryota</taxon>
        <taxon>Fungi</taxon>
        <taxon>Fungi incertae sedis</taxon>
        <taxon>Mucoromycota</taxon>
        <taxon>Mucoromycotina</taxon>
        <taxon>Mucoromycetes</taxon>
        <taxon>Mucorales</taxon>
        <taxon>Mucorineae</taxon>
        <taxon>Mucoraceae</taxon>
        <taxon>Helicostylum</taxon>
    </lineage>
</organism>
<dbReference type="PANTHER" id="PTHR40130:SF1">
    <property type="entry name" value="SPINDLE POLE BODY-ASSOCIATED PROTEIN CUT12 DOMAIN-CONTAINING PROTEIN"/>
    <property type="match status" value="1"/>
</dbReference>
<sequence>MNHLAPVNAGHHYANLAEDFEEQEKWLMAAEAHSDAAAKFETALNDTTDEEATKTLRLLTSNHKRKANELTRKSQRVINAAANQRMRQMVGNTPMPPNGLRHALPDNRHSMTGNLLVSRLARGEYGEGSHHRTSEIGESYALLSNEDHDDDPFNKFLEAVEGLVQQLFNPAVAFTSAPLNENDIPVPILTTPTEEKMLEEETPNNLDGTGMMDSYYLVPSPDGSDDVENFRNLVNKTESISIKNKQEKSLRQQQQEDIKLENEKLRAQVAQLNRRVKSLQMTAEEGNMLKSSVLQFRNDVHIQAKRIMQSHHESSMRSSAAALLGPGSTTISSSIRHPTLAGSGHDLASRLRELEAENIKLRTDHENQKVSINKYCERWEMLKENAKKRRASAPIAEETEN</sequence>